<dbReference type="PROSITE" id="PS50035">
    <property type="entry name" value="PLD"/>
    <property type="match status" value="1"/>
</dbReference>
<dbReference type="EC" id="3.1.4.4" evidence="3"/>
<dbReference type="InterPro" id="IPR001736">
    <property type="entry name" value="PLipase_D/transphosphatidylase"/>
</dbReference>
<evidence type="ECO:0000256" key="5">
    <source>
        <dbReference type="ARBA" id="ARBA00022963"/>
    </source>
</evidence>
<comment type="similarity">
    <text evidence="2">Belongs to the phospholipase D family.</text>
</comment>
<dbReference type="PANTHER" id="PTHR43856">
    <property type="entry name" value="CARDIOLIPIN HYDROLASE"/>
    <property type="match status" value="1"/>
</dbReference>
<comment type="catalytic activity">
    <reaction evidence="1">
        <text>a 1,2-diacyl-sn-glycero-3-phosphocholine + H2O = a 1,2-diacyl-sn-glycero-3-phosphate + choline + H(+)</text>
        <dbReference type="Rhea" id="RHEA:14445"/>
        <dbReference type="ChEBI" id="CHEBI:15354"/>
        <dbReference type="ChEBI" id="CHEBI:15377"/>
        <dbReference type="ChEBI" id="CHEBI:15378"/>
        <dbReference type="ChEBI" id="CHEBI:57643"/>
        <dbReference type="ChEBI" id="CHEBI:58608"/>
        <dbReference type="EC" id="3.1.4.4"/>
    </reaction>
</comment>
<dbReference type="GO" id="GO:0004630">
    <property type="term" value="F:phospholipase D activity"/>
    <property type="evidence" value="ECO:0007669"/>
    <property type="project" value="UniProtKB-EC"/>
</dbReference>
<evidence type="ECO:0000313" key="9">
    <source>
        <dbReference type="Proteomes" id="UP000777784"/>
    </source>
</evidence>
<comment type="caution">
    <text evidence="8">The sequence shown here is derived from an EMBL/GenBank/DDBJ whole genome shotgun (WGS) entry which is preliminary data.</text>
</comment>
<evidence type="ECO:0000256" key="6">
    <source>
        <dbReference type="ARBA" id="ARBA00023098"/>
    </source>
</evidence>
<dbReference type="InterPro" id="IPR025202">
    <property type="entry name" value="PLD-like_dom"/>
</dbReference>
<reference evidence="8" key="1">
    <citation type="submission" date="2021-05" db="EMBL/GenBank/DDBJ databases">
        <title>Energy efficiency and biological interactions define the core microbiome of deep oligotrophic groundwater.</title>
        <authorList>
            <person name="Mehrshad M."/>
            <person name="Lopez-Fernandez M."/>
            <person name="Bell E."/>
            <person name="Bernier-Latmani R."/>
            <person name="Bertilsson S."/>
            <person name="Dopson M."/>
        </authorList>
    </citation>
    <scope>NUCLEOTIDE SEQUENCE</scope>
    <source>
        <strain evidence="8">Modern_marine.mb.64</strain>
    </source>
</reference>
<evidence type="ECO:0000256" key="2">
    <source>
        <dbReference type="ARBA" id="ARBA00008664"/>
    </source>
</evidence>
<feature type="domain" description="PLD phosphodiesterase" evidence="7">
    <location>
        <begin position="77"/>
        <end position="104"/>
    </location>
</feature>
<evidence type="ECO:0000256" key="1">
    <source>
        <dbReference type="ARBA" id="ARBA00000798"/>
    </source>
</evidence>
<dbReference type="Gene3D" id="3.30.870.10">
    <property type="entry name" value="Endonuclease Chain A"/>
    <property type="match status" value="1"/>
</dbReference>
<dbReference type="GO" id="GO:0016891">
    <property type="term" value="F:RNA endonuclease activity producing 5'-phosphomonoesters, hydrolytic mechanism"/>
    <property type="evidence" value="ECO:0007669"/>
    <property type="project" value="TreeGrafter"/>
</dbReference>
<sequence length="144" mass="16245">MNPRTVTRHFLASCQDTLRIVMYKFTDKKTAQWIKTLLKQGVVVEMVMDGQAAVDENERPWAALVSRGMQLRIWPPRSGKLHAKFALADGSDLLTGSSNWTSSGMVGNFEVLLWSRTPSVVASYEEIFRSLWQAAEPLQGEDEK</sequence>
<keyword evidence="5" id="KW-0442">Lipid degradation</keyword>
<proteinExistence type="inferred from homology"/>
<dbReference type="SUPFAM" id="SSF56024">
    <property type="entry name" value="Phospholipase D/nuclease"/>
    <property type="match status" value="1"/>
</dbReference>
<dbReference type="PANTHER" id="PTHR43856:SF1">
    <property type="entry name" value="MITOCHONDRIAL CARDIOLIPIN HYDROLASE"/>
    <property type="match status" value="1"/>
</dbReference>
<dbReference type="EMBL" id="JAHJDP010000034">
    <property type="protein sequence ID" value="MBU2690663.1"/>
    <property type="molecule type" value="Genomic_DNA"/>
</dbReference>
<dbReference type="Pfam" id="PF13091">
    <property type="entry name" value="PLDc_2"/>
    <property type="match status" value="1"/>
</dbReference>
<dbReference type="AlphaFoldDB" id="A0A948RTD6"/>
<organism evidence="8 9">
    <name type="scientific">Eiseniibacteriota bacterium</name>
    <dbReference type="NCBI Taxonomy" id="2212470"/>
    <lineage>
        <taxon>Bacteria</taxon>
        <taxon>Candidatus Eiseniibacteriota</taxon>
    </lineage>
</organism>
<dbReference type="Proteomes" id="UP000777784">
    <property type="component" value="Unassembled WGS sequence"/>
</dbReference>
<protein>
    <recommendedName>
        <fullName evidence="3">phospholipase D</fullName>
        <ecNumber evidence="3">3.1.4.4</ecNumber>
    </recommendedName>
</protein>
<keyword evidence="6" id="KW-0443">Lipid metabolism</keyword>
<evidence type="ECO:0000259" key="7">
    <source>
        <dbReference type="PROSITE" id="PS50035"/>
    </source>
</evidence>
<evidence type="ECO:0000256" key="4">
    <source>
        <dbReference type="ARBA" id="ARBA00022801"/>
    </source>
</evidence>
<accession>A0A948RTD6</accession>
<dbReference type="GO" id="GO:0016042">
    <property type="term" value="P:lipid catabolic process"/>
    <property type="evidence" value="ECO:0007669"/>
    <property type="project" value="UniProtKB-KW"/>
</dbReference>
<evidence type="ECO:0000313" key="8">
    <source>
        <dbReference type="EMBL" id="MBU2690663.1"/>
    </source>
</evidence>
<evidence type="ECO:0000256" key="3">
    <source>
        <dbReference type="ARBA" id="ARBA00012027"/>
    </source>
</evidence>
<name>A0A948RTD6_UNCEI</name>
<gene>
    <name evidence="8" type="ORF">KJ970_07015</name>
</gene>
<dbReference type="InterPro" id="IPR051406">
    <property type="entry name" value="PLD_domain"/>
</dbReference>
<dbReference type="GO" id="GO:0006793">
    <property type="term" value="P:phosphorus metabolic process"/>
    <property type="evidence" value="ECO:0007669"/>
    <property type="project" value="UniProtKB-ARBA"/>
</dbReference>
<keyword evidence="4" id="KW-0378">Hydrolase</keyword>